<name>A0A0F9A5A2_9ZZZZ</name>
<accession>A0A0F9A5A2</accession>
<gene>
    <name evidence="1" type="ORF">LCGC14_2613450</name>
</gene>
<comment type="caution">
    <text evidence="1">The sequence shown here is derived from an EMBL/GenBank/DDBJ whole genome shotgun (WGS) entry which is preliminary data.</text>
</comment>
<dbReference type="AlphaFoldDB" id="A0A0F9A5A2"/>
<proteinExistence type="predicted"/>
<dbReference type="EMBL" id="LAZR01044416">
    <property type="protein sequence ID" value="KKL04699.1"/>
    <property type="molecule type" value="Genomic_DNA"/>
</dbReference>
<protein>
    <submittedName>
        <fullName evidence="1">Uncharacterized protein</fullName>
    </submittedName>
</protein>
<sequence>MRKLSKRQPTLRKLSKRAEIDKEKFITEMRQVVKNDPIIIKKFEEYGVSLNDIDDVHVEFCNMDVSAKTKDKKIYLNEAMLSDDSSVSDPTHYLVHELVHYLQQATGKNIDKGKAEDEYLDKPTEEEAFSTQINFKKREEGESEAEEYLEGLLDHHDLIGNKRKDKKEELLDE</sequence>
<organism evidence="1">
    <name type="scientific">marine sediment metagenome</name>
    <dbReference type="NCBI Taxonomy" id="412755"/>
    <lineage>
        <taxon>unclassified sequences</taxon>
        <taxon>metagenomes</taxon>
        <taxon>ecological metagenomes</taxon>
    </lineage>
</organism>
<reference evidence="1" key="1">
    <citation type="journal article" date="2015" name="Nature">
        <title>Complex archaea that bridge the gap between prokaryotes and eukaryotes.</title>
        <authorList>
            <person name="Spang A."/>
            <person name="Saw J.H."/>
            <person name="Jorgensen S.L."/>
            <person name="Zaremba-Niedzwiedzka K."/>
            <person name="Martijn J."/>
            <person name="Lind A.E."/>
            <person name="van Eijk R."/>
            <person name="Schleper C."/>
            <person name="Guy L."/>
            <person name="Ettema T.J."/>
        </authorList>
    </citation>
    <scope>NUCLEOTIDE SEQUENCE</scope>
</reference>
<evidence type="ECO:0000313" key="1">
    <source>
        <dbReference type="EMBL" id="KKL04699.1"/>
    </source>
</evidence>